<keyword evidence="3" id="KW-1185">Reference proteome</keyword>
<accession>A0A9Q3K2B7</accession>
<gene>
    <name evidence="2" type="ORF">O181_111614</name>
</gene>
<organism evidence="2 3">
    <name type="scientific">Austropuccinia psidii MF-1</name>
    <dbReference type="NCBI Taxonomy" id="1389203"/>
    <lineage>
        <taxon>Eukaryota</taxon>
        <taxon>Fungi</taxon>
        <taxon>Dikarya</taxon>
        <taxon>Basidiomycota</taxon>
        <taxon>Pucciniomycotina</taxon>
        <taxon>Pucciniomycetes</taxon>
        <taxon>Pucciniales</taxon>
        <taxon>Sphaerophragmiaceae</taxon>
        <taxon>Austropuccinia</taxon>
    </lineage>
</organism>
<feature type="compositionally biased region" description="Acidic residues" evidence="1">
    <location>
        <begin position="66"/>
        <end position="82"/>
    </location>
</feature>
<comment type="caution">
    <text evidence="2">The sequence shown here is derived from an EMBL/GenBank/DDBJ whole genome shotgun (WGS) entry which is preliminary data.</text>
</comment>
<feature type="region of interest" description="Disordered" evidence="1">
    <location>
        <begin position="58"/>
        <end position="131"/>
    </location>
</feature>
<dbReference type="Proteomes" id="UP000765509">
    <property type="component" value="Unassembled WGS sequence"/>
</dbReference>
<name>A0A9Q3K2B7_9BASI</name>
<sequence length="131" mass="13951">MAIFGLFKVPVSYGPRSVSRGPYASVCGGPIPVGGRPTYSSSEDLIYRINTDSVVKRIQRISDSTPDPDAEGSDELDGEEVEVAPHSVGHPSSTSSSQPLANRFHSHIIPSTPSTFQPTSLPPHARPALNQ</sequence>
<evidence type="ECO:0000256" key="1">
    <source>
        <dbReference type="SAM" id="MobiDB-lite"/>
    </source>
</evidence>
<protein>
    <submittedName>
        <fullName evidence="2">Uncharacterized protein</fullName>
    </submittedName>
</protein>
<reference evidence="2" key="1">
    <citation type="submission" date="2021-03" db="EMBL/GenBank/DDBJ databases">
        <title>Draft genome sequence of rust myrtle Austropuccinia psidii MF-1, a brazilian biotype.</title>
        <authorList>
            <person name="Quecine M.C."/>
            <person name="Pachon D.M.R."/>
            <person name="Bonatelli M.L."/>
            <person name="Correr F.H."/>
            <person name="Franceschini L.M."/>
            <person name="Leite T.F."/>
            <person name="Margarido G.R.A."/>
            <person name="Almeida C.A."/>
            <person name="Ferrarezi J.A."/>
            <person name="Labate C.A."/>
        </authorList>
    </citation>
    <scope>NUCLEOTIDE SEQUENCE</scope>
    <source>
        <strain evidence="2">MF-1</strain>
    </source>
</reference>
<evidence type="ECO:0000313" key="2">
    <source>
        <dbReference type="EMBL" id="MBW0571899.1"/>
    </source>
</evidence>
<evidence type="ECO:0000313" key="3">
    <source>
        <dbReference type="Proteomes" id="UP000765509"/>
    </source>
</evidence>
<feature type="compositionally biased region" description="Polar residues" evidence="1">
    <location>
        <begin position="109"/>
        <end position="119"/>
    </location>
</feature>
<proteinExistence type="predicted"/>
<dbReference type="EMBL" id="AVOT02089052">
    <property type="protein sequence ID" value="MBW0571899.1"/>
    <property type="molecule type" value="Genomic_DNA"/>
</dbReference>
<dbReference type="AlphaFoldDB" id="A0A9Q3K2B7"/>